<dbReference type="GO" id="GO:0033743">
    <property type="term" value="F:peptide-methionine (R)-S-oxide reductase activity"/>
    <property type="evidence" value="ECO:0007669"/>
    <property type="project" value="InterPro"/>
</dbReference>
<dbReference type="Gene3D" id="2.170.150.20">
    <property type="entry name" value="Peptide methionine sulfoxide reductase"/>
    <property type="match status" value="1"/>
</dbReference>
<dbReference type="Proteomes" id="UP000663826">
    <property type="component" value="Unassembled WGS sequence"/>
</dbReference>
<evidence type="ECO:0000256" key="2">
    <source>
        <dbReference type="ARBA" id="ARBA00007174"/>
    </source>
</evidence>
<name>A0A8H3AGM2_9AGAM</name>
<protein>
    <recommendedName>
        <fullName evidence="6">MsrB domain-containing protein</fullName>
    </recommendedName>
</protein>
<dbReference type="AlphaFoldDB" id="A0A8H3AGM2"/>
<dbReference type="InterPro" id="IPR011057">
    <property type="entry name" value="Mss4-like_sf"/>
</dbReference>
<dbReference type="Pfam" id="PF01641">
    <property type="entry name" value="SelR"/>
    <property type="match status" value="1"/>
</dbReference>
<reference evidence="7" key="1">
    <citation type="submission" date="2021-01" db="EMBL/GenBank/DDBJ databases">
        <authorList>
            <person name="Kaushik A."/>
        </authorList>
    </citation>
    <scope>NUCLEOTIDE SEQUENCE</scope>
    <source>
        <strain evidence="7">AG1-1B</strain>
    </source>
</reference>
<dbReference type="InterPro" id="IPR028427">
    <property type="entry name" value="Met_Sox_Rdtase_MsrB"/>
</dbReference>
<sequence>MFKRLFGYSQTASRAYSFRPVRTLPLVNAAIIQAHGFSNTSTNMTASVTKSEEEWRTQLSPEQFRILRQKGTEPAGTGKYDKHYEEGVYNCAGCGVPLYTSKTKFKSGCGWPAYYDSVPGAVTRHEDRSLGMLRSVHSASGGKHNAELICSGLKLRVLRAEVILDMYSKEKASPRQVSDTTVRYYYDALLHWFLADERHCVNSVSLTFSEGDPVVQK</sequence>
<dbReference type="InterPro" id="IPR002579">
    <property type="entry name" value="Met_Sox_Rdtase_MsrB_dom"/>
</dbReference>
<accession>A0A8H3AGM2</accession>
<dbReference type="PROSITE" id="PS51790">
    <property type="entry name" value="MSRB"/>
    <property type="match status" value="1"/>
</dbReference>
<dbReference type="PANTHER" id="PTHR46081:SF8">
    <property type="entry name" value="PEPTIDE METHIONINE SULFOXIDE REDUCTASE 2"/>
    <property type="match status" value="1"/>
</dbReference>
<dbReference type="SUPFAM" id="SSF51316">
    <property type="entry name" value="Mss4-like"/>
    <property type="match status" value="1"/>
</dbReference>
<evidence type="ECO:0000313" key="8">
    <source>
        <dbReference type="Proteomes" id="UP000663826"/>
    </source>
</evidence>
<dbReference type="GO" id="GO:0030091">
    <property type="term" value="P:protein repair"/>
    <property type="evidence" value="ECO:0007669"/>
    <property type="project" value="InterPro"/>
</dbReference>
<evidence type="ECO:0000313" key="7">
    <source>
        <dbReference type="EMBL" id="CAE6417265.1"/>
    </source>
</evidence>
<keyword evidence="5" id="KW-0560">Oxidoreductase</keyword>
<dbReference type="EMBL" id="CAJMWQ010000975">
    <property type="protein sequence ID" value="CAE6417265.1"/>
    <property type="molecule type" value="Genomic_DNA"/>
</dbReference>
<dbReference type="GO" id="GO:0046872">
    <property type="term" value="F:metal ion binding"/>
    <property type="evidence" value="ECO:0007669"/>
    <property type="project" value="UniProtKB-KW"/>
</dbReference>
<comment type="cofactor">
    <cofactor evidence="1">
        <name>Zn(2+)</name>
        <dbReference type="ChEBI" id="CHEBI:29105"/>
    </cofactor>
</comment>
<dbReference type="PANTHER" id="PTHR46081">
    <property type="entry name" value="PEPTIDE METHIONINE SULFOXIDE REDUCTASE 2"/>
    <property type="match status" value="1"/>
</dbReference>
<organism evidence="7 8">
    <name type="scientific">Rhizoctonia solani</name>
    <dbReference type="NCBI Taxonomy" id="456999"/>
    <lineage>
        <taxon>Eukaryota</taxon>
        <taxon>Fungi</taxon>
        <taxon>Dikarya</taxon>
        <taxon>Basidiomycota</taxon>
        <taxon>Agaricomycotina</taxon>
        <taxon>Agaricomycetes</taxon>
        <taxon>Cantharellales</taxon>
        <taxon>Ceratobasidiaceae</taxon>
        <taxon>Rhizoctonia</taxon>
    </lineage>
</organism>
<keyword evidence="4" id="KW-0862">Zinc</keyword>
<evidence type="ECO:0000256" key="3">
    <source>
        <dbReference type="ARBA" id="ARBA00022723"/>
    </source>
</evidence>
<dbReference type="GO" id="GO:0006979">
    <property type="term" value="P:response to oxidative stress"/>
    <property type="evidence" value="ECO:0007669"/>
    <property type="project" value="InterPro"/>
</dbReference>
<evidence type="ECO:0000256" key="1">
    <source>
        <dbReference type="ARBA" id="ARBA00001947"/>
    </source>
</evidence>
<gene>
    <name evidence="7" type="ORF">RDB_LOCUS45182</name>
</gene>
<evidence type="ECO:0000259" key="6">
    <source>
        <dbReference type="PROSITE" id="PS51790"/>
    </source>
</evidence>
<comment type="caution">
    <text evidence="7">The sequence shown here is derived from an EMBL/GenBank/DDBJ whole genome shotgun (WGS) entry which is preliminary data.</text>
</comment>
<comment type="similarity">
    <text evidence="2">Belongs to the MsrB Met sulfoxide reductase family.</text>
</comment>
<evidence type="ECO:0000256" key="4">
    <source>
        <dbReference type="ARBA" id="ARBA00022833"/>
    </source>
</evidence>
<feature type="domain" description="MsrB" evidence="6">
    <location>
        <begin position="52"/>
        <end position="211"/>
    </location>
</feature>
<proteinExistence type="inferred from homology"/>
<keyword evidence="3" id="KW-0479">Metal-binding</keyword>
<evidence type="ECO:0000256" key="5">
    <source>
        <dbReference type="ARBA" id="ARBA00023002"/>
    </source>
</evidence>